<name>A0ABQ5Q1D6_9BACT</name>
<comment type="similarity">
    <text evidence="1 8">Belongs to the SOS response-associated peptidase family.</text>
</comment>
<dbReference type="Pfam" id="PF02586">
    <property type="entry name" value="SRAP"/>
    <property type="match status" value="1"/>
</dbReference>
<evidence type="ECO:0000313" key="9">
    <source>
        <dbReference type="EMBL" id="GLH68226.1"/>
    </source>
</evidence>
<evidence type="ECO:0000256" key="6">
    <source>
        <dbReference type="ARBA" id="ARBA00023125"/>
    </source>
</evidence>
<evidence type="ECO:0000256" key="1">
    <source>
        <dbReference type="ARBA" id="ARBA00008136"/>
    </source>
</evidence>
<dbReference type="PANTHER" id="PTHR13604:SF0">
    <property type="entry name" value="ABASIC SITE PROCESSING PROTEIN HMCES"/>
    <property type="match status" value="1"/>
</dbReference>
<dbReference type="PANTHER" id="PTHR13604">
    <property type="entry name" value="DC12-RELATED"/>
    <property type="match status" value="1"/>
</dbReference>
<organism evidence="9 10">
    <name type="scientific">Geothrix edaphica</name>
    <dbReference type="NCBI Taxonomy" id="2927976"/>
    <lineage>
        <taxon>Bacteria</taxon>
        <taxon>Pseudomonadati</taxon>
        <taxon>Acidobacteriota</taxon>
        <taxon>Holophagae</taxon>
        <taxon>Holophagales</taxon>
        <taxon>Holophagaceae</taxon>
        <taxon>Geothrix</taxon>
    </lineage>
</organism>
<keyword evidence="7" id="KW-0456">Lyase</keyword>
<keyword evidence="3" id="KW-0227">DNA damage</keyword>
<dbReference type="InterPro" id="IPR003738">
    <property type="entry name" value="SRAP"/>
</dbReference>
<evidence type="ECO:0000256" key="2">
    <source>
        <dbReference type="ARBA" id="ARBA00022670"/>
    </source>
</evidence>
<keyword evidence="4 8" id="KW-0378">Hydrolase</keyword>
<keyword evidence="2 8" id="KW-0645">Protease</keyword>
<dbReference type="SUPFAM" id="SSF143081">
    <property type="entry name" value="BB1717-like"/>
    <property type="match status" value="1"/>
</dbReference>
<gene>
    <name evidence="9" type="ORF">GETHED_25900</name>
</gene>
<evidence type="ECO:0000256" key="4">
    <source>
        <dbReference type="ARBA" id="ARBA00022801"/>
    </source>
</evidence>
<evidence type="ECO:0000256" key="5">
    <source>
        <dbReference type="ARBA" id="ARBA00023124"/>
    </source>
</evidence>
<keyword evidence="10" id="KW-1185">Reference proteome</keyword>
<dbReference type="RefSeq" id="WP_285610007.1">
    <property type="nucleotide sequence ID" value="NZ_BSDC01000003.1"/>
</dbReference>
<evidence type="ECO:0000256" key="3">
    <source>
        <dbReference type="ARBA" id="ARBA00022763"/>
    </source>
</evidence>
<dbReference type="EC" id="3.4.-.-" evidence="8"/>
<dbReference type="Gene3D" id="3.90.1680.10">
    <property type="entry name" value="SOS response associated peptidase-like"/>
    <property type="match status" value="1"/>
</dbReference>
<dbReference type="EMBL" id="BSDC01000003">
    <property type="protein sequence ID" value="GLH68226.1"/>
    <property type="molecule type" value="Genomic_DNA"/>
</dbReference>
<sequence length="224" mass="24840">MPHMCGRYTFTLSAANLTEAFGLVPPGFAIRDGYNIAPGQYIIIVRPEGGRRLADVAFWGLIPAWVKDPNEFSKPINARAETLTEKPTFRAAFKRKRVIVPATGFYEWQVQGKGKQPFYIHPKDEGFFAFAGLMEDWQGPNGEVMISACIITTGPNSLMADIHNRMPVILPKETWDLWLDPASQPREVQPLLVPFPSDRMAAHPVSPAVGNVRSDGPELILPVA</sequence>
<accession>A0ABQ5Q1D6</accession>
<evidence type="ECO:0000313" key="10">
    <source>
        <dbReference type="Proteomes" id="UP001165044"/>
    </source>
</evidence>
<reference evidence="9" key="1">
    <citation type="journal article" date="2023" name="Antonie Van Leeuwenhoek">
        <title>Mesoterricola silvestris gen. nov., sp. nov., Mesoterricola sediminis sp. nov., Geothrix oryzae sp. nov., Geothrix edaphica sp. nov., Geothrix rubra sp. nov., and Geothrix limicola sp. nov., six novel members of Acidobacteriota isolated from soils.</title>
        <authorList>
            <person name="Itoh H."/>
            <person name="Sugisawa Y."/>
            <person name="Mise K."/>
            <person name="Xu Z."/>
            <person name="Kuniyasu M."/>
            <person name="Ushijima N."/>
            <person name="Kawano K."/>
            <person name="Kobayashi E."/>
            <person name="Shiratori Y."/>
            <person name="Masuda Y."/>
            <person name="Senoo K."/>
        </authorList>
    </citation>
    <scope>NUCLEOTIDE SEQUENCE</scope>
    <source>
        <strain evidence="9">Red802</strain>
    </source>
</reference>
<keyword evidence="6" id="KW-0238">DNA-binding</keyword>
<protein>
    <recommendedName>
        <fullName evidence="8">Abasic site processing protein</fullName>
        <ecNumber evidence="8">3.4.-.-</ecNumber>
    </recommendedName>
</protein>
<comment type="caution">
    <text evidence="9">The sequence shown here is derived from an EMBL/GenBank/DDBJ whole genome shotgun (WGS) entry which is preliminary data.</text>
</comment>
<dbReference type="Proteomes" id="UP001165044">
    <property type="component" value="Unassembled WGS sequence"/>
</dbReference>
<evidence type="ECO:0000256" key="8">
    <source>
        <dbReference type="RuleBase" id="RU364100"/>
    </source>
</evidence>
<keyword evidence="5" id="KW-0190">Covalent protein-DNA linkage</keyword>
<evidence type="ECO:0000256" key="7">
    <source>
        <dbReference type="ARBA" id="ARBA00023239"/>
    </source>
</evidence>
<dbReference type="InterPro" id="IPR036590">
    <property type="entry name" value="SRAP-like"/>
</dbReference>
<proteinExistence type="inferred from homology"/>